<comment type="caution">
    <text evidence="4">The sequence shown here is derived from an EMBL/GenBank/DDBJ whole genome shotgun (WGS) entry which is preliminary data.</text>
</comment>
<evidence type="ECO:0000259" key="3">
    <source>
        <dbReference type="PROSITE" id="PS50158"/>
    </source>
</evidence>
<dbReference type="Pfam" id="PF03732">
    <property type="entry name" value="Retrotrans_gag"/>
    <property type="match status" value="1"/>
</dbReference>
<dbReference type="AlphaFoldDB" id="A0AAV7WZV1"/>
<accession>A0AAV7WZV1</accession>
<dbReference type="InterPro" id="IPR001878">
    <property type="entry name" value="Znf_CCHC"/>
</dbReference>
<dbReference type="PROSITE" id="PS50158">
    <property type="entry name" value="ZF_CCHC"/>
    <property type="match status" value="1"/>
</dbReference>
<feature type="compositionally biased region" description="Pro residues" evidence="2">
    <location>
        <begin position="211"/>
        <end position="222"/>
    </location>
</feature>
<protein>
    <recommendedName>
        <fullName evidence="3">CCHC-type domain-containing protein</fullName>
    </recommendedName>
</protein>
<evidence type="ECO:0000256" key="1">
    <source>
        <dbReference type="PROSITE-ProRule" id="PRU00047"/>
    </source>
</evidence>
<feature type="region of interest" description="Disordered" evidence="2">
    <location>
        <begin position="209"/>
        <end position="229"/>
    </location>
</feature>
<dbReference type="GO" id="GO:0003676">
    <property type="term" value="F:nucleic acid binding"/>
    <property type="evidence" value="ECO:0007669"/>
    <property type="project" value="InterPro"/>
</dbReference>
<feature type="region of interest" description="Disordered" evidence="2">
    <location>
        <begin position="246"/>
        <end position="284"/>
    </location>
</feature>
<reference evidence="4" key="1">
    <citation type="submission" date="2022-12" db="EMBL/GenBank/DDBJ databases">
        <title>Chromosome-level genome assembly of the bean flower thrips Megalurothrips usitatus.</title>
        <authorList>
            <person name="Ma L."/>
            <person name="Liu Q."/>
            <person name="Li H."/>
            <person name="Cai W."/>
        </authorList>
    </citation>
    <scope>NUCLEOTIDE SEQUENCE</scope>
    <source>
        <strain evidence="4">Cailab_2022a</strain>
    </source>
</reference>
<keyword evidence="1" id="KW-0862">Zinc</keyword>
<keyword evidence="5" id="KW-1185">Reference proteome</keyword>
<dbReference type="EMBL" id="JAPTSV010000748">
    <property type="protein sequence ID" value="KAJ1519160.1"/>
    <property type="molecule type" value="Genomic_DNA"/>
</dbReference>
<dbReference type="InterPro" id="IPR036875">
    <property type="entry name" value="Znf_CCHC_sf"/>
</dbReference>
<sequence>MQFLHRANLMQWDEVMKGVQLSQALTDKALEVLRHLQPQQMQQFEALDSALQRRFGVVADQNACRARLRNLKQKGSQTLEAYASEIEDAVRGAFHEYPEHLQQLQMVTAFTDGLMDATMALLLVREKHHSLDSVLASARIQPLQMLEKGRQARVNAAQTEQAEQAEGEDKWVSELPQNRVDVVVAALNTMTNEVYGLAQQQRELLQSRPACPAPAGPAPKPESPAGRTKKPLVCWYCGKTGHPMRLCRKKKADNAKGINEPKFDKGKPRAAKIKKEKEENEPKN</sequence>
<organism evidence="4 5">
    <name type="scientific">Megalurothrips usitatus</name>
    <name type="common">bean blossom thrips</name>
    <dbReference type="NCBI Taxonomy" id="439358"/>
    <lineage>
        <taxon>Eukaryota</taxon>
        <taxon>Metazoa</taxon>
        <taxon>Ecdysozoa</taxon>
        <taxon>Arthropoda</taxon>
        <taxon>Hexapoda</taxon>
        <taxon>Insecta</taxon>
        <taxon>Pterygota</taxon>
        <taxon>Neoptera</taxon>
        <taxon>Paraneoptera</taxon>
        <taxon>Thysanoptera</taxon>
        <taxon>Terebrantia</taxon>
        <taxon>Thripoidea</taxon>
        <taxon>Thripidae</taxon>
        <taxon>Megalurothrips</taxon>
    </lineage>
</organism>
<evidence type="ECO:0000256" key="2">
    <source>
        <dbReference type="SAM" id="MobiDB-lite"/>
    </source>
</evidence>
<name>A0AAV7WZV1_9NEOP</name>
<feature type="compositionally biased region" description="Basic and acidic residues" evidence="2">
    <location>
        <begin position="259"/>
        <end position="284"/>
    </location>
</feature>
<dbReference type="SUPFAM" id="SSF57756">
    <property type="entry name" value="Retrovirus zinc finger-like domains"/>
    <property type="match status" value="1"/>
</dbReference>
<evidence type="ECO:0000313" key="4">
    <source>
        <dbReference type="EMBL" id="KAJ1519160.1"/>
    </source>
</evidence>
<dbReference type="Proteomes" id="UP001075354">
    <property type="component" value="Unassembled WGS sequence"/>
</dbReference>
<proteinExistence type="predicted"/>
<evidence type="ECO:0000313" key="5">
    <source>
        <dbReference type="Proteomes" id="UP001075354"/>
    </source>
</evidence>
<dbReference type="GO" id="GO:0008270">
    <property type="term" value="F:zinc ion binding"/>
    <property type="evidence" value="ECO:0007669"/>
    <property type="project" value="UniProtKB-KW"/>
</dbReference>
<gene>
    <name evidence="4" type="ORF">ONE63_011234</name>
</gene>
<feature type="domain" description="CCHC-type" evidence="3">
    <location>
        <begin position="234"/>
        <end position="249"/>
    </location>
</feature>
<keyword evidence="1" id="KW-0863">Zinc-finger</keyword>
<keyword evidence="1" id="KW-0479">Metal-binding</keyword>
<dbReference type="InterPro" id="IPR005162">
    <property type="entry name" value="Retrotrans_gag_dom"/>
</dbReference>